<dbReference type="PRINTS" id="PR00344">
    <property type="entry name" value="BCTRLSENSOR"/>
</dbReference>
<feature type="domain" description="PAS" evidence="10">
    <location>
        <begin position="9"/>
        <end position="63"/>
    </location>
</feature>
<dbReference type="SUPFAM" id="SSF55874">
    <property type="entry name" value="ATPase domain of HSP90 chaperone/DNA topoisomerase II/histidine kinase"/>
    <property type="match status" value="1"/>
</dbReference>
<name>A0A1F7SNT7_9BACT</name>
<dbReference type="InterPro" id="IPR004358">
    <property type="entry name" value="Sig_transdc_His_kin-like_C"/>
</dbReference>
<feature type="domain" description="PAC" evidence="11">
    <location>
        <begin position="81"/>
        <end position="133"/>
    </location>
</feature>
<reference evidence="12 13" key="1">
    <citation type="journal article" date="2016" name="Nat. Commun.">
        <title>Thousands of microbial genomes shed light on interconnected biogeochemical processes in an aquifer system.</title>
        <authorList>
            <person name="Anantharaman K."/>
            <person name="Brown C.T."/>
            <person name="Hug L.A."/>
            <person name="Sharon I."/>
            <person name="Castelle C.J."/>
            <person name="Probst A.J."/>
            <person name="Thomas B.C."/>
            <person name="Singh A."/>
            <person name="Wilkins M.J."/>
            <person name="Karaoz U."/>
            <person name="Brodie E.L."/>
            <person name="Williams K.H."/>
            <person name="Hubbard S.S."/>
            <person name="Banfield J.F."/>
        </authorList>
    </citation>
    <scope>NUCLEOTIDE SEQUENCE [LARGE SCALE GENOMIC DNA]</scope>
</reference>
<evidence type="ECO:0000313" key="13">
    <source>
        <dbReference type="Proteomes" id="UP000178082"/>
    </source>
</evidence>
<keyword evidence="5" id="KW-0547">Nucleotide-binding</keyword>
<evidence type="ECO:0000256" key="4">
    <source>
        <dbReference type="ARBA" id="ARBA00022679"/>
    </source>
</evidence>
<dbReference type="SMART" id="SM00387">
    <property type="entry name" value="HATPase_c"/>
    <property type="match status" value="1"/>
</dbReference>
<evidence type="ECO:0000313" key="12">
    <source>
        <dbReference type="EMBL" id="OGL54864.1"/>
    </source>
</evidence>
<dbReference type="NCBIfam" id="TIGR00229">
    <property type="entry name" value="sensory_box"/>
    <property type="match status" value="1"/>
</dbReference>
<dbReference type="InterPro" id="IPR003661">
    <property type="entry name" value="HisK_dim/P_dom"/>
</dbReference>
<dbReference type="Proteomes" id="UP000178082">
    <property type="component" value="Unassembled WGS sequence"/>
</dbReference>
<dbReference type="SMART" id="SM00091">
    <property type="entry name" value="PAS"/>
    <property type="match status" value="1"/>
</dbReference>
<dbReference type="InterPro" id="IPR000700">
    <property type="entry name" value="PAS-assoc_C"/>
</dbReference>
<dbReference type="CDD" id="cd00082">
    <property type="entry name" value="HisKA"/>
    <property type="match status" value="1"/>
</dbReference>
<dbReference type="InterPro" id="IPR003594">
    <property type="entry name" value="HATPase_dom"/>
</dbReference>
<comment type="caution">
    <text evidence="12">The sequence shown here is derived from an EMBL/GenBank/DDBJ whole genome shotgun (WGS) entry which is preliminary data.</text>
</comment>
<organism evidence="12 13">
    <name type="scientific">Candidatus Schekmanbacteria bacterium RIFCSPLOWO2_12_FULL_38_15</name>
    <dbReference type="NCBI Taxonomy" id="1817883"/>
    <lineage>
        <taxon>Bacteria</taxon>
        <taxon>Candidatus Schekmaniibacteriota</taxon>
    </lineage>
</organism>
<evidence type="ECO:0000256" key="3">
    <source>
        <dbReference type="ARBA" id="ARBA00022553"/>
    </source>
</evidence>
<keyword evidence="4" id="KW-0808">Transferase</keyword>
<dbReference type="AlphaFoldDB" id="A0A1F7SNT7"/>
<protein>
    <recommendedName>
        <fullName evidence="2">histidine kinase</fullName>
        <ecNumber evidence="2">2.7.13.3</ecNumber>
    </recommendedName>
</protein>
<evidence type="ECO:0000259" key="11">
    <source>
        <dbReference type="PROSITE" id="PS50113"/>
    </source>
</evidence>
<dbReference type="EMBL" id="MGDI01000005">
    <property type="protein sequence ID" value="OGL54864.1"/>
    <property type="molecule type" value="Genomic_DNA"/>
</dbReference>
<dbReference type="GO" id="GO:0006355">
    <property type="term" value="P:regulation of DNA-templated transcription"/>
    <property type="evidence" value="ECO:0007669"/>
    <property type="project" value="InterPro"/>
</dbReference>
<accession>A0A1F7SNT7</accession>
<dbReference type="Gene3D" id="1.10.287.130">
    <property type="match status" value="1"/>
</dbReference>
<evidence type="ECO:0000256" key="7">
    <source>
        <dbReference type="ARBA" id="ARBA00022840"/>
    </source>
</evidence>
<evidence type="ECO:0000259" key="10">
    <source>
        <dbReference type="PROSITE" id="PS50112"/>
    </source>
</evidence>
<dbReference type="InterPro" id="IPR036097">
    <property type="entry name" value="HisK_dim/P_sf"/>
</dbReference>
<dbReference type="CDD" id="cd00130">
    <property type="entry name" value="PAS"/>
    <property type="match status" value="1"/>
</dbReference>
<evidence type="ECO:0000256" key="5">
    <source>
        <dbReference type="ARBA" id="ARBA00022741"/>
    </source>
</evidence>
<dbReference type="GO" id="GO:0000155">
    <property type="term" value="F:phosphorelay sensor kinase activity"/>
    <property type="evidence" value="ECO:0007669"/>
    <property type="project" value="InterPro"/>
</dbReference>
<dbReference type="SUPFAM" id="SSF55785">
    <property type="entry name" value="PYP-like sensor domain (PAS domain)"/>
    <property type="match status" value="1"/>
</dbReference>
<keyword evidence="6" id="KW-0418">Kinase</keyword>
<dbReference type="PROSITE" id="PS50113">
    <property type="entry name" value="PAC"/>
    <property type="match status" value="1"/>
</dbReference>
<dbReference type="PANTHER" id="PTHR43065">
    <property type="entry name" value="SENSOR HISTIDINE KINASE"/>
    <property type="match status" value="1"/>
</dbReference>
<keyword evidence="7" id="KW-0067">ATP-binding</keyword>
<dbReference type="PANTHER" id="PTHR43065:SF10">
    <property type="entry name" value="PEROXIDE STRESS-ACTIVATED HISTIDINE KINASE MAK3"/>
    <property type="match status" value="1"/>
</dbReference>
<dbReference type="SMART" id="SM00388">
    <property type="entry name" value="HisKA"/>
    <property type="match status" value="1"/>
</dbReference>
<comment type="catalytic activity">
    <reaction evidence="1">
        <text>ATP + protein L-histidine = ADP + protein N-phospho-L-histidine.</text>
        <dbReference type="EC" id="2.7.13.3"/>
    </reaction>
</comment>
<evidence type="ECO:0000256" key="1">
    <source>
        <dbReference type="ARBA" id="ARBA00000085"/>
    </source>
</evidence>
<dbReference type="PROSITE" id="PS50109">
    <property type="entry name" value="HIS_KIN"/>
    <property type="match status" value="1"/>
</dbReference>
<evidence type="ECO:0000256" key="6">
    <source>
        <dbReference type="ARBA" id="ARBA00022777"/>
    </source>
</evidence>
<dbReference type="InterPro" id="IPR000014">
    <property type="entry name" value="PAS"/>
</dbReference>
<dbReference type="Gene3D" id="3.30.450.20">
    <property type="entry name" value="PAS domain"/>
    <property type="match status" value="1"/>
</dbReference>
<dbReference type="InterPro" id="IPR035965">
    <property type="entry name" value="PAS-like_dom_sf"/>
</dbReference>
<dbReference type="PROSITE" id="PS50112">
    <property type="entry name" value="PAS"/>
    <property type="match status" value="1"/>
</dbReference>
<gene>
    <name evidence="12" type="ORF">A3G31_01950</name>
</gene>
<dbReference type="Pfam" id="PF00989">
    <property type="entry name" value="PAS"/>
    <property type="match status" value="1"/>
</dbReference>
<proteinExistence type="predicted"/>
<dbReference type="InterPro" id="IPR005467">
    <property type="entry name" value="His_kinase_dom"/>
</dbReference>
<dbReference type="STRING" id="1817883.A3G31_01950"/>
<evidence type="ECO:0000259" key="9">
    <source>
        <dbReference type="PROSITE" id="PS50109"/>
    </source>
</evidence>
<sequence>MKKSFNSGAGKTLKEIIHALPDGMMVVDRNFCINVFNSSMEELSGISFNRVQGKSLFEFFSENINLIELVKKTMSLEITFSDYETDYIKKDRSKIPVSITTSPLISNKGETEGTVVIIKNLTMIKRLEERTLNLEKMQISGVLAAGIVHEIRNPLGGIRGAAQLLLEEIEDNKEQKEYINIIIQEVERLSRLTNSLMELTTRKKNFFEQCNIHSILDQVILLEKTKINPDKIIFSRTYDPSLPDILASKDSLFQVFHNIIKNSLEELGEKGNIDIRTKFSQEYHPVSKDTARKQYILVEIQDSGRGISPEIRKNLFTPFCTSKPGGVGLGLALSLKIIEEHNGFIRVESEEGKGAIFKIYLPLP</sequence>
<keyword evidence="3" id="KW-0597">Phosphoprotein</keyword>
<keyword evidence="8" id="KW-0902">Two-component regulatory system</keyword>
<dbReference type="Pfam" id="PF02518">
    <property type="entry name" value="HATPase_c"/>
    <property type="match status" value="1"/>
</dbReference>
<dbReference type="InterPro" id="IPR013767">
    <property type="entry name" value="PAS_fold"/>
</dbReference>
<dbReference type="Pfam" id="PF00512">
    <property type="entry name" value="HisKA"/>
    <property type="match status" value="1"/>
</dbReference>
<dbReference type="GO" id="GO:0005524">
    <property type="term" value="F:ATP binding"/>
    <property type="evidence" value="ECO:0007669"/>
    <property type="project" value="UniProtKB-KW"/>
</dbReference>
<evidence type="ECO:0000256" key="2">
    <source>
        <dbReference type="ARBA" id="ARBA00012438"/>
    </source>
</evidence>
<feature type="domain" description="Histidine kinase" evidence="9">
    <location>
        <begin position="146"/>
        <end position="364"/>
    </location>
</feature>
<evidence type="ECO:0000256" key="8">
    <source>
        <dbReference type="ARBA" id="ARBA00023012"/>
    </source>
</evidence>
<dbReference type="Gene3D" id="3.30.565.10">
    <property type="entry name" value="Histidine kinase-like ATPase, C-terminal domain"/>
    <property type="match status" value="1"/>
</dbReference>
<dbReference type="EC" id="2.7.13.3" evidence="2"/>
<dbReference type="InterPro" id="IPR036890">
    <property type="entry name" value="HATPase_C_sf"/>
</dbReference>
<dbReference type="SUPFAM" id="SSF47384">
    <property type="entry name" value="Homodimeric domain of signal transducing histidine kinase"/>
    <property type="match status" value="1"/>
</dbReference>